<evidence type="ECO:0000256" key="5">
    <source>
        <dbReference type="ARBA" id="ARBA00023134"/>
    </source>
</evidence>
<accession>A0A0P6XY17</accession>
<dbReference type="PANTHER" id="PTHR43134">
    <property type="entry name" value="SIGNAL RECOGNITION PARTICLE RECEPTOR SUBUNIT ALPHA"/>
    <property type="match status" value="1"/>
</dbReference>
<dbReference type="SMART" id="SM00963">
    <property type="entry name" value="SRP54_N"/>
    <property type="match status" value="1"/>
</dbReference>
<dbReference type="GO" id="GO:0005047">
    <property type="term" value="F:signal recognition particle binding"/>
    <property type="evidence" value="ECO:0007669"/>
    <property type="project" value="TreeGrafter"/>
</dbReference>
<feature type="binding site" evidence="9">
    <location>
        <begin position="108"/>
        <end position="115"/>
    </location>
    <ligand>
        <name>GTP</name>
        <dbReference type="ChEBI" id="CHEBI:37565"/>
    </ligand>
</feature>
<dbReference type="HAMAP" id="MF_00920">
    <property type="entry name" value="FtsY"/>
    <property type="match status" value="1"/>
</dbReference>
<evidence type="ECO:0000256" key="3">
    <source>
        <dbReference type="ARBA" id="ARBA00022741"/>
    </source>
</evidence>
<dbReference type="GO" id="GO:0006614">
    <property type="term" value="P:SRP-dependent cotranslational protein targeting to membrane"/>
    <property type="evidence" value="ECO:0007669"/>
    <property type="project" value="InterPro"/>
</dbReference>
<keyword evidence="7 9" id="KW-0675">Receptor</keyword>
<name>A0A0P6XY17_9CHLR</name>
<keyword evidence="12" id="KW-1185">Reference proteome</keyword>
<reference evidence="11 12" key="1">
    <citation type="submission" date="2015-07" db="EMBL/GenBank/DDBJ databases">
        <title>Whole genome sequence of Thermanaerothrix daxensis DSM 23592.</title>
        <authorList>
            <person name="Hemp J."/>
            <person name="Ward L.M."/>
            <person name="Pace L.A."/>
            <person name="Fischer W.W."/>
        </authorList>
    </citation>
    <scope>NUCLEOTIDE SEQUENCE [LARGE SCALE GENOMIC DNA]</scope>
    <source>
        <strain evidence="11 12">GNS-1</strain>
    </source>
</reference>
<dbReference type="SMART" id="SM00382">
    <property type="entry name" value="AAA"/>
    <property type="match status" value="1"/>
</dbReference>
<evidence type="ECO:0000256" key="8">
    <source>
        <dbReference type="ARBA" id="ARBA00048027"/>
    </source>
</evidence>
<dbReference type="Proteomes" id="UP000050544">
    <property type="component" value="Unassembled WGS sequence"/>
</dbReference>
<dbReference type="EMBL" id="LGKO01000002">
    <property type="protein sequence ID" value="KPL84493.1"/>
    <property type="molecule type" value="Genomic_DNA"/>
</dbReference>
<dbReference type="InterPro" id="IPR013822">
    <property type="entry name" value="Signal_recog_particl_SRP54_hlx"/>
</dbReference>
<dbReference type="GO" id="GO:0005525">
    <property type="term" value="F:GTP binding"/>
    <property type="evidence" value="ECO:0007669"/>
    <property type="project" value="UniProtKB-UniRule"/>
</dbReference>
<dbReference type="InterPro" id="IPR027417">
    <property type="entry name" value="P-loop_NTPase"/>
</dbReference>
<comment type="caution">
    <text evidence="11">The sequence shown here is derived from an EMBL/GenBank/DDBJ whole genome shotgun (WGS) entry which is preliminary data.</text>
</comment>
<dbReference type="STRING" id="869279.SE15_05235"/>
<evidence type="ECO:0000256" key="7">
    <source>
        <dbReference type="ARBA" id="ARBA00023170"/>
    </source>
</evidence>
<organism evidence="11 12">
    <name type="scientific">Thermanaerothrix daxensis</name>
    <dbReference type="NCBI Taxonomy" id="869279"/>
    <lineage>
        <taxon>Bacteria</taxon>
        <taxon>Bacillati</taxon>
        <taxon>Chloroflexota</taxon>
        <taxon>Anaerolineae</taxon>
        <taxon>Anaerolineales</taxon>
        <taxon>Anaerolineaceae</taxon>
        <taxon>Thermanaerothrix</taxon>
    </lineage>
</organism>
<comment type="subcellular location">
    <subcellularLocation>
        <location evidence="9">Cell membrane</location>
        <topology evidence="9">Peripheral membrane protein</topology>
        <orientation evidence="9">Cytoplasmic side</orientation>
    </subcellularLocation>
    <subcellularLocation>
        <location evidence="9">Cytoplasm</location>
    </subcellularLocation>
</comment>
<dbReference type="OrthoDB" id="9804720at2"/>
<proteinExistence type="inferred from homology"/>
<comment type="function">
    <text evidence="9">Involved in targeting and insertion of nascent membrane proteins into the cytoplasmic membrane. Acts as a receptor for the complex formed by the signal recognition particle (SRP) and the ribosome-nascent chain (RNC).</text>
</comment>
<evidence type="ECO:0000256" key="1">
    <source>
        <dbReference type="ARBA" id="ARBA00022475"/>
    </source>
</evidence>
<dbReference type="PATRIC" id="fig|869279.4.peg.1055"/>
<dbReference type="CDD" id="cd17874">
    <property type="entry name" value="FtsY"/>
    <property type="match status" value="1"/>
</dbReference>
<dbReference type="Gene3D" id="1.20.120.140">
    <property type="entry name" value="Signal recognition particle SRP54, nucleotide-binding domain"/>
    <property type="match status" value="1"/>
</dbReference>
<dbReference type="FunFam" id="3.40.50.300:FF:000053">
    <property type="entry name" value="Signal recognition particle receptor FtsY"/>
    <property type="match status" value="1"/>
</dbReference>
<dbReference type="SUPFAM" id="SSF52540">
    <property type="entry name" value="P-loop containing nucleoside triphosphate hydrolases"/>
    <property type="match status" value="1"/>
</dbReference>
<dbReference type="Pfam" id="PF00448">
    <property type="entry name" value="SRP54"/>
    <property type="match status" value="1"/>
</dbReference>
<evidence type="ECO:0000256" key="4">
    <source>
        <dbReference type="ARBA" id="ARBA00022801"/>
    </source>
</evidence>
<dbReference type="GO" id="GO:0003924">
    <property type="term" value="F:GTPase activity"/>
    <property type="evidence" value="ECO:0007669"/>
    <property type="project" value="UniProtKB-UniRule"/>
</dbReference>
<comment type="subunit">
    <text evidence="9">Part of the signal recognition particle protein translocation system, which is composed of SRP and FtsY.</text>
</comment>
<dbReference type="GO" id="GO:0051301">
    <property type="term" value="P:cell division"/>
    <property type="evidence" value="ECO:0007669"/>
    <property type="project" value="UniProtKB-KW"/>
</dbReference>
<keyword evidence="11" id="KW-0131">Cell cycle</keyword>
<keyword evidence="2 9" id="KW-0963">Cytoplasm</keyword>
<dbReference type="FunFam" id="1.20.120.140:FF:000002">
    <property type="entry name" value="Signal recognition particle receptor FtsY"/>
    <property type="match status" value="1"/>
</dbReference>
<dbReference type="InterPro" id="IPR042101">
    <property type="entry name" value="SRP54_N_sf"/>
</dbReference>
<keyword evidence="1 9" id="KW-1003">Cell membrane</keyword>
<feature type="domain" description="SRP54-type proteins GTP-binding" evidence="10">
    <location>
        <begin position="275"/>
        <end position="288"/>
    </location>
</feature>
<dbReference type="GO" id="GO:0005737">
    <property type="term" value="C:cytoplasm"/>
    <property type="evidence" value="ECO:0007669"/>
    <property type="project" value="UniProtKB-SubCell"/>
</dbReference>
<dbReference type="Pfam" id="PF02881">
    <property type="entry name" value="SRP54_N"/>
    <property type="match status" value="1"/>
</dbReference>
<dbReference type="PROSITE" id="PS00300">
    <property type="entry name" value="SRP54"/>
    <property type="match status" value="1"/>
</dbReference>
<evidence type="ECO:0000256" key="2">
    <source>
        <dbReference type="ARBA" id="ARBA00022490"/>
    </source>
</evidence>
<dbReference type="InterPro" id="IPR036225">
    <property type="entry name" value="SRP/SRP_N"/>
</dbReference>
<dbReference type="AlphaFoldDB" id="A0A0P6XY17"/>
<comment type="caution">
    <text evidence="9">Lacks conserved residue(s) required for the propagation of feature annotation.</text>
</comment>
<dbReference type="InterPro" id="IPR003593">
    <property type="entry name" value="AAA+_ATPase"/>
</dbReference>
<sequence>MIDLINKWKQGLERTRKATFGRLAAMLGVSEIDTDTWEDLEALLLQADLGVETSQQIIESLRQRVHQQGLTRTSELQQALKEELLKRLDEPPPINLEMHQPAVILIVGVNGSGKTTTIAKLAYWFKRQNKKVLLVAADTFRAAAVDQLQVWAERLDLPIVAGQPNADPGAVAYDGIQAALARKADVALVDTAGRLHTRYNLMEELKKVHRVVGKALPGAPHAVWLVLDATTGQNALQQARAFKDAVNVNGIILAKLDSSARGGMAFAIQRTLGIPILFVGLGEKPEDLEIFNPEAFVQGILEG</sequence>
<keyword evidence="4 9" id="KW-0378">Hydrolase</keyword>
<gene>
    <name evidence="9" type="primary">ftsY</name>
    <name evidence="11" type="ORF">SE15_05235</name>
</gene>
<dbReference type="SMART" id="SM00962">
    <property type="entry name" value="SRP54"/>
    <property type="match status" value="1"/>
</dbReference>
<evidence type="ECO:0000259" key="10">
    <source>
        <dbReference type="PROSITE" id="PS00300"/>
    </source>
</evidence>
<dbReference type="PANTHER" id="PTHR43134:SF1">
    <property type="entry name" value="SIGNAL RECOGNITION PARTICLE RECEPTOR SUBUNIT ALPHA"/>
    <property type="match status" value="1"/>
</dbReference>
<comment type="similarity">
    <text evidence="9">Belongs to the GTP-binding SRP family. FtsY subfamily.</text>
</comment>
<keyword evidence="6 9" id="KW-0472">Membrane</keyword>
<keyword evidence="11" id="KW-0132">Cell division</keyword>
<dbReference type="GO" id="GO:0005886">
    <property type="term" value="C:plasma membrane"/>
    <property type="evidence" value="ECO:0007669"/>
    <property type="project" value="UniProtKB-SubCell"/>
</dbReference>
<evidence type="ECO:0000313" key="12">
    <source>
        <dbReference type="Proteomes" id="UP000050544"/>
    </source>
</evidence>
<dbReference type="EC" id="3.6.5.4" evidence="9"/>
<dbReference type="InterPro" id="IPR004390">
    <property type="entry name" value="SR_rcpt_FtsY"/>
</dbReference>
<dbReference type="RefSeq" id="WP_054521025.1">
    <property type="nucleotide sequence ID" value="NZ_LGKO01000002.1"/>
</dbReference>
<protein>
    <recommendedName>
        <fullName evidence="9">Signal recognition particle receptor FtsY</fullName>
        <shortName evidence="9">SRP receptor</shortName>
        <ecNumber evidence="9">3.6.5.4</ecNumber>
    </recommendedName>
</protein>
<evidence type="ECO:0000256" key="6">
    <source>
        <dbReference type="ARBA" id="ARBA00023136"/>
    </source>
</evidence>
<comment type="catalytic activity">
    <reaction evidence="8 9">
        <text>GTP + H2O = GDP + phosphate + H(+)</text>
        <dbReference type="Rhea" id="RHEA:19669"/>
        <dbReference type="ChEBI" id="CHEBI:15377"/>
        <dbReference type="ChEBI" id="CHEBI:15378"/>
        <dbReference type="ChEBI" id="CHEBI:37565"/>
        <dbReference type="ChEBI" id="CHEBI:43474"/>
        <dbReference type="ChEBI" id="CHEBI:58189"/>
        <dbReference type="EC" id="3.6.5.4"/>
    </reaction>
</comment>
<dbReference type="SUPFAM" id="SSF47364">
    <property type="entry name" value="Domain of the SRP/SRP receptor G-proteins"/>
    <property type="match status" value="1"/>
</dbReference>
<feature type="binding site" evidence="9">
    <location>
        <begin position="190"/>
        <end position="194"/>
    </location>
    <ligand>
        <name>GTP</name>
        <dbReference type="ChEBI" id="CHEBI:37565"/>
    </ligand>
</feature>
<evidence type="ECO:0000256" key="9">
    <source>
        <dbReference type="HAMAP-Rule" id="MF_00920"/>
    </source>
</evidence>
<dbReference type="Gene3D" id="3.40.50.300">
    <property type="entry name" value="P-loop containing nucleotide triphosphate hydrolases"/>
    <property type="match status" value="1"/>
</dbReference>
<keyword evidence="5 9" id="KW-0342">GTP-binding</keyword>
<keyword evidence="3 9" id="KW-0547">Nucleotide-binding</keyword>
<dbReference type="NCBIfam" id="TIGR00064">
    <property type="entry name" value="ftsY"/>
    <property type="match status" value="1"/>
</dbReference>
<dbReference type="InterPro" id="IPR000897">
    <property type="entry name" value="SRP54_GTPase_dom"/>
</dbReference>
<evidence type="ECO:0000313" key="11">
    <source>
        <dbReference type="EMBL" id="KPL84493.1"/>
    </source>
</evidence>